<accession>A0ABX3IL48</accession>
<proteinExistence type="predicted"/>
<reference evidence="1 2" key="1">
    <citation type="submission" date="2015-06" db="EMBL/GenBank/DDBJ databases">
        <title>Genome sequencing of Thermotogales isolates from hydrothermal vents.</title>
        <authorList>
            <person name="Haverkamp T.H."/>
            <person name="Kublanov I.V."/>
            <person name="Nesbo C.L."/>
        </authorList>
    </citation>
    <scope>NUCLEOTIDE SEQUENCE [LARGE SCALE GENOMIC DNA]</scope>
    <source>
        <strain evidence="2">ik275mar</strain>
    </source>
</reference>
<sequence length="334" mass="39490">MEILKLNLLFLIFQGNRRESLLREILGKRIISFDFRNDNEIFYGSLEYFFGKTRLSSFKEWDLDFQPTVDDIIVVNIPWDYILNLKIPLPTVKNKKEIDKLLLLEITQNLGIQPEQIYYDYLITSNNIANVFVVKKEELQNYFQNLYAKKIPEPDILYPDFFKESILLSRFTGYSMQLFINKKYSGMLVFNDSDLIEVRYSDLSLKNFDEVLLDEFGYSVYELEYIDDETLIKDVKAFLMNFFSDFLSLIEREVFITINSMEEKIGLENIQTIQIVTDSNIINELLKEHYDDSTLLLNRFFFQDFIPLVKHYRFLGVLGLLKRGGISVGKIKLI</sequence>
<organism evidence="1 2">
    <name type="scientific">Thermosipho affectus</name>
    <dbReference type="NCBI Taxonomy" id="660294"/>
    <lineage>
        <taxon>Bacteria</taxon>
        <taxon>Thermotogati</taxon>
        <taxon>Thermotogota</taxon>
        <taxon>Thermotogae</taxon>
        <taxon>Thermotogales</taxon>
        <taxon>Fervidobacteriaceae</taxon>
        <taxon>Thermosipho</taxon>
    </lineage>
</organism>
<protein>
    <recommendedName>
        <fullName evidence="3">Tfp pilus assembly protein ATPase PilM-like protein</fullName>
    </recommendedName>
</protein>
<name>A0ABX3IL48_9BACT</name>
<gene>
    <name evidence="1" type="ORF">XJ44_00175</name>
</gene>
<evidence type="ECO:0000313" key="1">
    <source>
        <dbReference type="EMBL" id="ONN28120.1"/>
    </source>
</evidence>
<comment type="caution">
    <text evidence="1">The sequence shown here is derived from an EMBL/GenBank/DDBJ whole genome shotgun (WGS) entry which is preliminary data.</text>
</comment>
<evidence type="ECO:0000313" key="2">
    <source>
        <dbReference type="Proteomes" id="UP000242616"/>
    </source>
</evidence>
<dbReference type="EMBL" id="LBFC01000001">
    <property type="protein sequence ID" value="ONN28120.1"/>
    <property type="molecule type" value="Genomic_DNA"/>
</dbReference>
<dbReference type="Proteomes" id="UP000242616">
    <property type="component" value="Unassembled WGS sequence"/>
</dbReference>
<keyword evidence="2" id="KW-1185">Reference proteome</keyword>
<evidence type="ECO:0008006" key="3">
    <source>
        <dbReference type="Google" id="ProtNLM"/>
    </source>
</evidence>